<keyword evidence="2" id="KW-1185">Reference proteome</keyword>
<reference evidence="1 2" key="1">
    <citation type="submission" date="2019-07" db="EMBL/GenBank/DDBJ databases">
        <authorList>
            <person name="Jastrzebski P J."/>
            <person name="Paukszto L."/>
            <person name="Jastrzebski P J."/>
        </authorList>
    </citation>
    <scope>NUCLEOTIDE SEQUENCE [LARGE SCALE GENOMIC DNA]</scope>
    <source>
        <strain evidence="1 2">WMS-il1</strain>
    </source>
</reference>
<gene>
    <name evidence="1" type="ORF">WMSIL1_LOCUS2364</name>
</gene>
<evidence type="ECO:0000313" key="2">
    <source>
        <dbReference type="Proteomes" id="UP000321570"/>
    </source>
</evidence>
<evidence type="ECO:0000313" key="1">
    <source>
        <dbReference type="EMBL" id="VUZ41577.1"/>
    </source>
</evidence>
<feature type="non-terminal residue" evidence="1">
    <location>
        <position position="1"/>
    </location>
</feature>
<name>A0A564Y2T5_HYMDI</name>
<dbReference type="AlphaFoldDB" id="A0A564Y2T5"/>
<accession>A0A564Y2T5</accession>
<sequence length="74" mass="8495">SPNTTIASISLKKDVYCIQDDSIRNILVTGAEIKQASEYDSVIRKARKFMKVKWPFSSLKGDFLDLFHRVRSCQ</sequence>
<dbReference type="EMBL" id="CABIJS010000066">
    <property type="protein sequence ID" value="VUZ41577.1"/>
    <property type="molecule type" value="Genomic_DNA"/>
</dbReference>
<protein>
    <submittedName>
        <fullName evidence="1">Uncharacterized protein</fullName>
    </submittedName>
</protein>
<dbReference type="Proteomes" id="UP000321570">
    <property type="component" value="Unassembled WGS sequence"/>
</dbReference>
<organism evidence="1 2">
    <name type="scientific">Hymenolepis diminuta</name>
    <name type="common">Rat tapeworm</name>
    <dbReference type="NCBI Taxonomy" id="6216"/>
    <lineage>
        <taxon>Eukaryota</taxon>
        <taxon>Metazoa</taxon>
        <taxon>Spiralia</taxon>
        <taxon>Lophotrochozoa</taxon>
        <taxon>Platyhelminthes</taxon>
        <taxon>Cestoda</taxon>
        <taxon>Eucestoda</taxon>
        <taxon>Cyclophyllidea</taxon>
        <taxon>Hymenolepididae</taxon>
        <taxon>Hymenolepis</taxon>
    </lineage>
</organism>
<proteinExistence type="predicted"/>